<feature type="region of interest" description="Disordered" evidence="1">
    <location>
        <begin position="2518"/>
        <end position="2559"/>
    </location>
</feature>
<feature type="compositionally biased region" description="Gly residues" evidence="1">
    <location>
        <begin position="2720"/>
        <end position="2729"/>
    </location>
</feature>
<feature type="compositionally biased region" description="Low complexity" evidence="1">
    <location>
        <begin position="2701"/>
        <end position="2719"/>
    </location>
</feature>
<feature type="region of interest" description="Disordered" evidence="1">
    <location>
        <begin position="988"/>
        <end position="1008"/>
    </location>
</feature>
<keyword evidence="2" id="KW-0812">Transmembrane</keyword>
<feature type="region of interest" description="Disordered" evidence="1">
    <location>
        <begin position="2444"/>
        <end position="2463"/>
    </location>
</feature>
<feature type="region of interest" description="Disordered" evidence="1">
    <location>
        <begin position="72"/>
        <end position="91"/>
    </location>
</feature>
<name>A0A835W0T0_CHLIN</name>
<feature type="compositionally biased region" description="Gly residues" evidence="1">
    <location>
        <begin position="2345"/>
        <end position="2354"/>
    </location>
</feature>
<feature type="compositionally biased region" description="Gly residues" evidence="1">
    <location>
        <begin position="2574"/>
        <end position="2587"/>
    </location>
</feature>
<feature type="region of interest" description="Disordered" evidence="1">
    <location>
        <begin position="1354"/>
        <end position="1384"/>
    </location>
</feature>
<evidence type="ECO:0000313" key="4">
    <source>
        <dbReference type="Proteomes" id="UP000650467"/>
    </source>
</evidence>
<feature type="compositionally biased region" description="Acidic residues" evidence="1">
    <location>
        <begin position="2063"/>
        <end position="2077"/>
    </location>
</feature>
<dbReference type="PANTHER" id="PTHR48125">
    <property type="entry name" value="LP07818P1"/>
    <property type="match status" value="1"/>
</dbReference>
<evidence type="ECO:0000313" key="3">
    <source>
        <dbReference type="EMBL" id="KAG2433003.1"/>
    </source>
</evidence>
<feature type="region of interest" description="Disordered" evidence="1">
    <location>
        <begin position="2701"/>
        <end position="2738"/>
    </location>
</feature>
<comment type="caution">
    <text evidence="3">The sequence shown here is derived from an EMBL/GenBank/DDBJ whole genome shotgun (WGS) entry which is preliminary data.</text>
</comment>
<keyword evidence="4" id="KW-1185">Reference proteome</keyword>
<gene>
    <name evidence="3" type="ORF">HXX76_008730</name>
</gene>
<proteinExistence type="predicted"/>
<feature type="transmembrane region" description="Helical" evidence="2">
    <location>
        <begin position="1766"/>
        <end position="1788"/>
    </location>
</feature>
<organism evidence="3 4">
    <name type="scientific">Chlamydomonas incerta</name>
    <dbReference type="NCBI Taxonomy" id="51695"/>
    <lineage>
        <taxon>Eukaryota</taxon>
        <taxon>Viridiplantae</taxon>
        <taxon>Chlorophyta</taxon>
        <taxon>core chlorophytes</taxon>
        <taxon>Chlorophyceae</taxon>
        <taxon>CS clade</taxon>
        <taxon>Chlamydomonadales</taxon>
        <taxon>Chlamydomonadaceae</taxon>
        <taxon>Chlamydomonas</taxon>
    </lineage>
</organism>
<accession>A0A835W0T0</accession>
<feature type="compositionally biased region" description="Gly residues" evidence="1">
    <location>
        <begin position="2115"/>
        <end position="2129"/>
    </location>
</feature>
<reference evidence="3" key="1">
    <citation type="journal article" date="2020" name="bioRxiv">
        <title>Comparative genomics of Chlamydomonas.</title>
        <authorList>
            <person name="Craig R.J."/>
            <person name="Hasan A.R."/>
            <person name="Ness R.W."/>
            <person name="Keightley P.D."/>
        </authorList>
    </citation>
    <scope>NUCLEOTIDE SEQUENCE</scope>
    <source>
        <strain evidence="3">SAG 7.73</strain>
    </source>
</reference>
<feature type="region of interest" description="Disordered" evidence="1">
    <location>
        <begin position="2344"/>
        <end position="2380"/>
    </location>
</feature>
<evidence type="ECO:0000256" key="1">
    <source>
        <dbReference type="SAM" id="MobiDB-lite"/>
    </source>
</evidence>
<feature type="region of interest" description="Disordered" evidence="1">
    <location>
        <begin position="199"/>
        <end position="222"/>
    </location>
</feature>
<sequence>MWARVMSLRKNASAGPQPLPQLQLTSLLREALASLAASAGFATRPAAAGACASLHASRSSSFSLSLNGLPRQSFDAGPQDAEPHTPRATEAAHRSCSEQVELDEDAIGAVVAGRMPRSQRLPREGLLRRRFSAQVRRGVLRIRIAGADPDQLPAEWRELVAAHFTGEGVVPGWWQSLVTAVAVRRGSIYLTVSLVEAPMPADGGEGAGGGGTGAAAETAAEATAAPAAPAAAAHAGPTAPSQLSCWDRVIRDATMVSSGTDVAATVSFENGMRDELAPPPPPPSQPSTAASSSAGGFFQRMAGVEVASSVQLAAAQAAGHSVPGRERPSPPGGRLRLIRRGGSSLSTASSSAAAAAAAAAVQAGGPGPSQPFPLGPRRRVAGGWRHERQHAAVAYTQGTSSATSNCLSPLSTPGNSNIPLQALCQPGSAGLYSHAAANGAAAGLARHAPSLPGAAGLGICAGASRSTSGNGGTPQQHQQQLHPGQHQPPMRYTSMLSPAQQAVVCGGNLYSIGAGLMSQSFEVQAPSLPLRRGSMTTAGSTTRTGSVGAAAMQVAQLLDAMQLRSREVGTEGASHWGTTAGLSAVSQMDGGLPVQLRQVLCSASWEVDEGITGSWEPEGLGQMYHDRPGAAAAHAHQLLVQQLAQAHVATAAVAGSVPPPLQLGGGAGAGGAGIHWSSHPAALSGTSTTLGLVADQRAGQPLQGAPGGAAGAAGPSGAASGHGPAELARLVAMARSNSDPRGAVVPGAPGSAAGAGAGAAVGSSGAATAAAIGAGLGAASAAEEAAHRALLALLTPQQLAELAQLRQLARLQAYVAPAPPALPQSLQLQPQPQPQLQPQAARPGASAVQTAALVQGHAQARMRPPAALPQLMEAVPPAAAARPVYPATGLAVRADPASLPVQDVAVSPVLVCKAPLLFAVAAGSLAASVPPRVPAAPASAASAATGAPARAAGDSDVVAASRGRSDSMGGASRRVAAAVRAASAAAPAPGPASAAAQPPGAAAPAAAGPAGAAAPAEALAAGSAPLSEFSLSLVCTPGTVAELSVMLRYCGPASVFGEQAYLPVQLQLDSSSPAVAAAIRLQAAAAERERGGGDTQAARDVAEEDVAQPLPARATVRTPLADLACPGVLYVELWHGPQLCACLPVLLLPEAAASWAHEVCSLWQQQAEEGEAAAALSANGGGAAGRAGAAAVSAAAHQVVEDLGGWLTYAAHRRYVAERAAAAARAMATAAAATAAHQTGMPAGAEQAHARMNAVAGLRQVTQVLTDAQLPDGSGSGGRAGTGAASAWNWQPAAPPPAQVVAAQPQLQLTPVSPAAVAAQMADAAPAATAQPTSLALSSQSSWALSGTSMVLPGLRGPPAAPDAAVSSSGGPDHAPAPDMGAAAASMSSGTGGVMLGDDMGADMGADLGGGMCDRELFHDMMLQEGYNWLADCVEAGCCGLANALLQSLVAAGCSAAEVVRTCRSADGLPLPHAALLSPNPAMPDLVWQWGLAAGVDMGPRPGRPAAPAAEAATAAAAQSALMAAAPAAASTSASGALGSGASGGAGAAVSRAASSSGLASYASGFARVSVSSGPGSAARPAPQRSAQPAAAVALGAVAMVLHPGSRAPSRSLSRLSVVTGEAAPSEAAPSPRPSWAGIVSAQAHAQAPTRPPAFGTSAAAPRLAAPTWAALLGRSAPAALQAALAGAAEAGRAAGAGAIAPLLAPAAGWLLRLLRRAGMAALHGGDRAVAALHAGLLRANPFYDSSRGGVVEEHFVWFFQQGHGWVFSAWCWSMIPIYVITAARFLHEGQWVDLALTPLWLWLYALCAAMDVAGATAAYRVRTEALAAAMHVSHTIAKALACAGLPAYPIPPGSPSRLYWSDVLACATLSALCEPVRIYVALPARIINCTVSTVLYRHAGAAPSYLEALLLSMSCHGLGLLLQHTVESHYRRTFRASGAHAAATAAATARAAAAALDAPPTADSHDAVAALRARPAAAAAAVAAAVAAASKAATAEGSGSEAAKPDETAPAGGAAAAVSAVAAATATVSSVSAREYVSPLRALHRAGNGGGGGLLLEGAAGEQDDDEEEDDDDDDGDMARSVPALSADLPSLLASVSEATAAAMAWPGPLGPAPGTGGAEGLVAGGPWPGTPGPGSERQQRVPPSTSVSHAHREVVSVQPVGLAGMDGEASARVPVPPGAMSARASMDSSAVVVASIASAVGARSAGPEALAVLAAGMVQQQQQQQQPLSRLLQQQQEQGAALPPVALAAQPAGMDALPSAGAHHLPRARPPAGPSALAYPATSGAPPLDGGRLHIAAPPASARVMDATRLLHPHPNSDGTPQSHMLLSHGSGFEGLLPSLPGWGSGLPGGTNGLPLEESPPGGPWGSSIDSASPAKGAVSASSRSTAAWPSSAGLLLQSLGHASSQLLSVPLTGAAAGAAAGAGAAAQAPGQPRLWAAQEAGELPHQQQQQQQQQPGVGLQLGQSAQEAGLPLRPEAVGPADDKQQTAEDSAALDARLLVTVGSVLAASTAVHANSLGHRSSNSNSGSAGWRGVFPSPTHAPVANGGSRDALPTAHSRGTVAAVASAGLAAGAGGSGGSNSGSGSGSQERLAEARPPTLAGYNDSGAAGPLAVQAQDREKAALTRLGGSAPDAALPPLLTMSATVNGTGTGTGTGAGGGTSLSTATCTGAEQERRSSGTSSGRLLASAGASACAAPAVPTSACRSSGGGSSTLQAASGGTGGAGNGHSGSVKAAAKRLASKVLTALRIKSKKKKAAAPASEVGRE</sequence>
<feature type="transmembrane region" description="Helical" evidence="2">
    <location>
        <begin position="1800"/>
        <end position="1820"/>
    </location>
</feature>
<feature type="compositionally biased region" description="Low complexity" evidence="1">
    <location>
        <begin position="712"/>
        <end position="723"/>
    </location>
</feature>
<protein>
    <submittedName>
        <fullName evidence="3">Uncharacterized protein</fullName>
    </submittedName>
</protein>
<feature type="compositionally biased region" description="Basic and acidic residues" evidence="1">
    <location>
        <begin position="81"/>
        <end position="91"/>
    </location>
</feature>
<feature type="compositionally biased region" description="Gly residues" evidence="1">
    <location>
        <begin position="203"/>
        <end position="213"/>
    </location>
</feature>
<keyword evidence="2" id="KW-0472">Membrane</keyword>
<feature type="region of interest" description="Disordered" evidence="1">
    <location>
        <begin position="272"/>
        <end position="293"/>
    </location>
</feature>
<feature type="compositionally biased region" description="Low complexity" evidence="1">
    <location>
        <begin position="1362"/>
        <end position="1384"/>
    </location>
</feature>
<dbReference type="EMBL" id="JAEHOC010000020">
    <property type="protein sequence ID" value="KAG2433003.1"/>
    <property type="molecule type" value="Genomic_DNA"/>
</dbReference>
<feature type="compositionally biased region" description="Low complexity" evidence="1">
    <location>
        <begin position="823"/>
        <end position="841"/>
    </location>
</feature>
<feature type="region of interest" description="Disordered" evidence="1">
    <location>
        <begin position="317"/>
        <end position="338"/>
    </location>
</feature>
<feature type="region of interest" description="Disordered" evidence="1">
    <location>
        <begin position="823"/>
        <end position="848"/>
    </location>
</feature>
<feature type="region of interest" description="Disordered" evidence="1">
    <location>
        <begin position="2647"/>
        <end position="2685"/>
    </location>
</feature>
<feature type="region of interest" description="Disordered" evidence="1">
    <location>
        <begin position="465"/>
        <end position="491"/>
    </location>
</feature>
<dbReference type="PANTHER" id="PTHR48125:SF10">
    <property type="entry name" value="OS12G0136300 PROTEIN"/>
    <property type="match status" value="1"/>
</dbReference>
<feature type="compositionally biased region" description="Low complexity" evidence="1">
    <location>
        <begin position="2663"/>
        <end position="2672"/>
    </location>
</feature>
<feature type="region of interest" description="Disordered" evidence="1">
    <location>
        <begin position="2048"/>
        <end position="2082"/>
    </location>
</feature>
<feature type="compositionally biased region" description="Low complexity" evidence="1">
    <location>
        <begin position="473"/>
        <end position="489"/>
    </location>
</feature>
<evidence type="ECO:0000256" key="2">
    <source>
        <dbReference type="SAM" id="Phobius"/>
    </source>
</evidence>
<feature type="compositionally biased region" description="Polar residues" evidence="1">
    <location>
        <begin position="2520"/>
        <end position="2530"/>
    </location>
</feature>
<feature type="region of interest" description="Disordered" evidence="1">
    <location>
        <begin position="2112"/>
        <end position="2151"/>
    </location>
</feature>
<feature type="compositionally biased region" description="Gly residues" evidence="1">
    <location>
        <begin position="2650"/>
        <end position="2662"/>
    </location>
</feature>
<dbReference type="Proteomes" id="UP000650467">
    <property type="component" value="Unassembled WGS sequence"/>
</dbReference>
<keyword evidence="2" id="KW-1133">Transmembrane helix</keyword>
<feature type="region of interest" description="Disordered" evidence="1">
    <location>
        <begin position="2574"/>
        <end position="2610"/>
    </location>
</feature>
<dbReference type="OrthoDB" id="552453at2759"/>
<feature type="region of interest" description="Disordered" evidence="1">
    <location>
        <begin position="944"/>
        <end position="970"/>
    </location>
</feature>
<feature type="region of interest" description="Disordered" evidence="1">
    <location>
        <begin position="1268"/>
        <end position="1291"/>
    </location>
</feature>
<feature type="region of interest" description="Disordered" evidence="1">
    <location>
        <begin position="699"/>
        <end position="723"/>
    </location>
</feature>